<evidence type="ECO:0000313" key="2">
    <source>
        <dbReference type="EMBL" id="KIR46174.1"/>
    </source>
</evidence>
<dbReference type="EMBL" id="KN847985">
    <property type="protein sequence ID" value="KIR46174.1"/>
    <property type="molecule type" value="Genomic_DNA"/>
</dbReference>
<dbReference type="OrthoDB" id="2575502at2759"/>
<reference evidence="2" key="1">
    <citation type="submission" date="2015-01" db="EMBL/GenBank/DDBJ databases">
        <title>The Genome Sequence of Cryptococcus gattii CA1280.</title>
        <authorList>
            <consortium name="The Broad Institute Genomics Platform"/>
            <person name="Cuomo C."/>
            <person name="Litvintseva A."/>
            <person name="Chen Y."/>
            <person name="Heitman J."/>
            <person name="Sun S."/>
            <person name="Springer D."/>
            <person name="Dromer F."/>
            <person name="Young S."/>
            <person name="Zeng Q."/>
            <person name="Gargeya S."/>
            <person name="Abouelleil A."/>
            <person name="Alvarado L."/>
            <person name="Chapman S.B."/>
            <person name="Gainer-Dewar J."/>
            <person name="Goldberg J."/>
            <person name="Griggs A."/>
            <person name="Gujja S."/>
            <person name="Hansen M."/>
            <person name="Howarth C."/>
            <person name="Imamovic A."/>
            <person name="Larimer J."/>
            <person name="Murphy C."/>
            <person name="Naylor J."/>
            <person name="Pearson M."/>
            <person name="Priest M."/>
            <person name="Roberts A."/>
            <person name="Saif S."/>
            <person name="Shea T."/>
            <person name="Sykes S."/>
            <person name="Wortman J."/>
            <person name="Nusbaum C."/>
            <person name="Birren B."/>
        </authorList>
    </citation>
    <scope>NUCLEOTIDE SEQUENCE [LARGE SCALE GENOMIC DNA]</scope>
    <source>
        <strain evidence="2">CA1280</strain>
    </source>
</reference>
<sequence>MRSFLKSIFSPSLFRNRSTRTRKRSRETSPTTRHYSPLGPQPEEVGTLADALQGQLRIGSSEVTEGTMRQLLRGLEDRGQLWEEGMIAPHLQEDRSYRTKGTTITSSLCTNESVGLVEAVLKANGEAISSKNEINEMKPYIKTKSFSSLRMTFSVPVQVTVIDSRTVSLQQIYAKVDGNTKNLVDLSDTVVWDTLVTLVQVLQEDERSDYLTDACLIPKIAWYAEMIDPYYAASIQHALDKAIDQETDFTTYRRAVESILGISATLSFDPLDDQMAEIAYRDLCALIRQRGRQFNYNRSEYIYPSNFTGSLVDTPILSPAVLSPFSSCPPSPGASDFKSIDMKDLQTLFGTGVSTPARPLSGLSSFNATSTGIPAKPTPAPSSPAASVAGTNSSEEIWEYRGQLLTPSALDLALRQETLAQADNSRQYAGEVSWDDLRGAWIPVWIKKLKVSDLAEGEIPDSSPAGFQERDTDVWGNKIGWYGQHEEMYYKGQPKWELKDYE</sequence>
<accession>A0A0D0VI67</accession>
<dbReference type="AlphaFoldDB" id="A0A0D0VI67"/>
<organism evidence="2">
    <name type="scientific">Cryptococcus bacillisporus CA1280</name>
    <dbReference type="NCBI Taxonomy" id="1296109"/>
    <lineage>
        <taxon>Eukaryota</taxon>
        <taxon>Fungi</taxon>
        <taxon>Dikarya</taxon>
        <taxon>Basidiomycota</taxon>
        <taxon>Agaricomycotina</taxon>
        <taxon>Tremellomycetes</taxon>
        <taxon>Tremellales</taxon>
        <taxon>Cryptococcaceae</taxon>
        <taxon>Cryptococcus</taxon>
        <taxon>Cryptococcus gattii species complex</taxon>
    </lineage>
</organism>
<dbReference type="HOGENOM" id="CLU_665664_0_0_1"/>
<name>A0A0D0VI67_CRYGA</name>
<feature type="region of interest" description="Disordered" evidence="1">
    <location>
        <begin position="15"/>
        <end position="44"/>
    </location>
</feature>
<protein>
    <submittedName>
        <fullName evidence="2">Uncharacterized protein</fullName>
    </submittedName>
</protein>
<gene>
    <name evidence="2" type="ORF">I312_04718</name>
</gene>
<evidence type="ECO:0000256" key="1">
    <source>
        <dbReference type="SAM" id="MobiDB-lite"/>
    </source>
</evidence>
<proteinExistence type="predicted"/>